<evidence type="ECO:0000256" key="6">
    <source>
        <dbReference type="ARBA" id="ARBA00022898"/>
    </source>
</evidence>
<evidence type="ECO:0000256" key="5">
    <source>
        <dbReference type="ARBA" id="ARBA00022679"/>
    </source>
</evidence>
<evidence type="ECO:0000256" key="1">
    <source>
        <dbReference type="ARBA" id="ARBA00001933"/>
    </source>
</evidence>
<sequence length="447" mass="48261">MTHGPAGGVARPARRDTRLDPYVDRYAARTHGMTASAIRALFSVANRPEVVSLAGGMPNIADLPLDVVGSVLEDLVTTTGMRAMQYGSGQGEPMIREAICEVMRLEGIQAHPDDVTVTVGSQQGLDLVTRIFCDPGDVVLCEAPSYVGALGVFRAFQCDVAHVAMDEQGLDPQALREAVAALRAAGRTVKFLYTIPNFQNPAGVTQSLERRAEILRVAEEADLLVVEDNPYGLLGFDGEPTPAIRALDEDRVVYLGSFSKTFAPGFRVGWVLAPHAVREKLVLAQESATLCPPVFSQFAIAAYLANHDWRGQIKVFREMYRERRDALLAGLADHMPAGMSWTVPTGGFFVWATLPPGLDSHAMLPRAVTARVAYVPGTAFYADGFGSRYMRLSYCFPTPERLVEGTRRLGEVLAHEASMLATFGPALGGGADRLPMPPYEAPGANQA</sequence>
<feature type="domain" description="Aminotransferase class I/classII large" evidence="7">
    <location>
        <begin position="77"/>
        <end position="404"/>
    </location>
</feature>
<dbReference type="Gene3D" id="3.90.1150.10">
    <property type="entry name" value="Aspartate Aminotransferase, domain 1"/>
    <property type="match status" value="1"/>
</dbReference>
<reference evidence="8 9" key="1">
    <citation type="submission" date="2016-10" db="EMBL/GenBank/DDBJ databases">
        <authorList>
            <person name="de Groot N.N."/>
        </authorList>
    </citation>
    <scope>NUCLEOTIDE SEQUENCE [LARGE SCALE GENOMIC DNA]</scope>
    <source>
        <strain evidence="8 9">DSM 21741</strain>
    </source>
</reference>
<keyword evidence="6" id="KW-0663">Pyridoxal phosphate</keyword>
<dbReference type="STRING" id="546871.SAMN04488543_4346"/>
<dbReference type="InterPro" id="IPR004839">
    <property type="entry name" value="Aminotransferase_I/II_large"/>
</dbReference>
<comment type="cofactor">
    <cofactor evidence="1">
        <name>pyridoxal 5'-phosphate</name>
        <dbReference type="ChEBI" id="CHEBI:597326"/>
    </cofactor>
</comment>
<keyword evidence="5 8" id="KW-0808">Transferase</keyword>
<dbReference type="GO" id="GO:0030170">
    <property type="term" value="F:pyridoxal phosphate binding"/>
    <property type="evidence" value="ECO:0007669"/>
    <property type="project" value="InterPro"/>
</dbReference>
<evidence type="ECO:0000256" key="3">
    <source>
        <dbReference type="ARBA" id="ARBA00011738"/>
    </source>
</evidence>
<evidence type="ECO:0000313" key="9">
    <source>
        <dbReference type="Proteomes" id="UP000199092"/>
    </source>
</evidence>
<comment type="subunit">
    <text evidence="3">Homodimer.</text>
</comment>
<evidence type="ECO:0000256" key="4">
    <source>
        <dbReference type="ARBA" id="ARBA00022576"/>
    </source>
</evidence>
<dbReference type="Gene3D" id="3.40.640.10">
    <property type="entry name" value="Type I PLP-dependent aspartate aminotransferase-like (Major domain)"/>
    <property type="match status" value="1"/>
</dbReference>
<gene>
    <name evidence="8" type="ORF">SAMN04488543_4346</name>
</gene>
<dbReference type="Pfam" id="PF00155">
    <property type="entry name" value="Aminotran_1_2"/>
    <property type="match status" value="1"/>
</dbReference>
<proteinExistence type="inferred from homology"/>
<evidence type="ECO:0000259" key="7">
    <source>
        <dbReference type="Pfam" id="PF00155"/>
    </source>
</evidence>
<dbReference type="CDD" id="cd00609">
    <property type="entry name" value="AAT_like"/>
    <property type="match status" value="1"/>
</dbReference>
<name>A0A1H2AAW9_9ACTN</name>
<keyword evidence="9" id="KW-1185">Reference proteome</keyword>
<dbReference type="InterPro" id="IPR015424">
    <property type="entry name" value="PyrdxlP-dep_Trfase"/>
</dbReference>
<keyword evidence="4 8" id="KW-0032">Aminotransferase</keyword>
<dbReference type="AlphaFoldDB" id="A0A1H2AAW9"/>
<dbReference type="SUPFAM" id="SSF53383">
    <property type="entry name" value="PLP-dependent transferases"/>
    <property type="match status" value="1"/>
</dbReference>
<dbReference type="Proteomes" id="UP000199092">
    <property type="component" value="Chromosome I"/>
</dbReference>
<accession>A0A1H2AAW9</accession>
<evidence type="ECO:0000313" key="8">
    <source>
        <dbReference type="EMBL" id="SDT43014.1"/>
    </source>
</evidence>
<dbReference type="InterPro" id="IPR050859">
    <property type="entry name" value="Class-I_PLP-dep_aminotransf"/>
</dbReference>
<dbReference type="FunFam" id="3.40.640.10:FF:000053">
    <property type="entry name" value="Aminotransferase, class I"/>
    <property type="match status" value="1"/>
</dbReference>
<comment type="similarity">
    <text evidence="2">Belongs to the class-I pyridoxal-phosphate-dependent aminotransferase family.</text>
</comment>
<evidence type="ECO:0000256" key="2">
    <source>
        <dbReference type="ARBA" id="ARBA00007441"/>
    </source>
</evidence>
<keyword evidence="8" id="KW-0238">DNA-binding</keyword>
<dbReference type="InterPro" id="IPR015421">
    <property type="entry name" value="PyrdxlP-dep_Trfase_major"/>
</dbReference>
<dbReference type="PANTHER" id="PTHR42790:SF19">
    <property type="entry name" value="KYNURENINE_ALPHA-AMINOADIPATE AMINOTRANSFERASE, MITOCHONDRIAL"/>
    <property type="match status" value="1"/>
</dbReference>
<dbReference type="InterPro" id="IPR015422">
    <property type="entry name" value="PyrdxlP-dep_Trfase_small"/>
</dbReference>
<dbReference type="GO" id="GO:0008483">
    <property type="term" value="F:transaminase activity"/>
    <property type="evidence" value="ECO:0007669"/>
    <property type="project" value="UniProtKB-KW"/>
</dbReference>
<organism evidence="8 9">
    <name type="scientific">Friedmanniella luteola</name>
    <dbReference type="NCBI Taxonomy" id="546871"/>
    <lineage>
        <taxon>Bacteria</taxon>
        <taxon>Bacillati</taxon>
        <taxon>Actinomycetota</taxon>
        <taxon>Actinomycetes</taxon>
        <taxon>Propionibacteriales</taxon>
        <taxon>Nocardioidaceae</taxon>
        <taxon>Friedmanniella</taxon>
    </lineage>
</organism>
<dbReference type="GO" id="GO:0003677">
    <property type="term" value="F:DNA binding"/>
    <property type="evidence" value="ECO:0007669"/>
    <property type="project" value="UniProtKB-KW"/>
</dbReference>
<dbReference type="EMBL" id="LT629749">
    <property type="protein sequence ID" value="SDT43014.1"/>
    <property type="molecule type" value="Genomic_DNA"/>
</dbReference>
<dbReference type="GO" id="GO:1901605">
    <property type="term" value="P:alpha-amino acid metabolic process"/>
    <property type="evidence" value="ECO:0007669"/>
    <property type="project" value="TreeGrafter"/>
</dbReference>
<dbReference type="PANTHER" id="PTHR42790">
    <property type="entry name" value="AMINOTRANSFERASE"/>
    <property type="match status" value="1"/>
</dbReference>
<protein>
    <submittedName>
        <fullName evidence="8">DNA-binding transcriptional regulator, MocR family, contains an aminotransferase domain</fullName>
    </submittedName>
</protein>